<gene>
    <name evidence="1" type="ORF">UFOPK3472_02526</name>
</gene>
<proteinExistence type="predicted"/>
<sequence length="153" mass="16946">MPCKLIGALVQLQVGDVLVLEDEGGRVRTAQHLTVEQTAQSHVDGPGVELPVDRILDETCGVVPLEQYEFSFGRGQNVDVAGTNVRRAADGRDDPQEPVDETVDGLGIEQIRCVRERRRQGSRLVDRFLVDAKLQVEFRSVGTDFLELDDEFG</sequence>
<reference evidence="1" key="1">
    <citation type="submission" date="2020-05" db="EMBL/GenBank/DDBJ databases">
        <authorList>
            <person name="Chiriac C."/>
            <person name="Salcher M."/>
            <person name="Ghai R."/>
            <person name="Kavagutti S V."/>
        </authorList>
    </citation>
    <scope>NUCLEOTIDE SEQUENCE</scope>
</reference>
<dbReference type="EMBL" id="CAFBLX010000191">
    <property type="protein sequence ID" value="CAB4902352.1"/>
    <property type="molecule type" value="Genomic_DNA"/>
</dbReference>
<dbReference type="AntiFam" id="ANF00178">
    <property type="entry name" value="Shadow ORF (opposite dhbF)"/>
</dbReference>
<accession>A0A6J7G1W8</accession>
<organism evidence="1">
    <name type="scientific">freshwater metagenome</name>
    <dbReference type="NCBI Taxonomy" id="449393"/>
    <lineage>
        <taxon>unclassified sequences</taxon>
        <taxon>metagenomes</taxon>
        <taxon>ecological metagenomes</taxon>
    </lineage>
</organism>
<dbReference type="AlphaFoldDB" id="A0A6J7G1W8"/>
<name>A0A6J7G1W8_9ZZZZ</name>
<evidence type="ECO:0000313" key="1">
    <source>
        <dbReference type="EMBL" id="CAB4902352.1"/>
    </source>
</evidence>
<protein>
    <submittedName>
        <fullName evidence="1">Unannotated protein</fullName>
    </submittedName>
</protein>